<evidence type="ECO:0000313" key="4">
    <source>
        <dbReference type="EMBL" id="ODN00868.1"/>
    </source>
</evidence>
<keyword evidence="5" id="KW-1185">Reference proteome</keyword>
<dbReference type="SUPFAM" id="SSF49899">
    <property type="entry name" value="Concanavalin A-like lectins/glucanases"/>
    <property type="match status" value="1"/>
</dbReference>
<dbReference type="OrthoDB" id="4781at2759"/>
<reference evidence="4 5" key="1">
    <citation type="journal article" date="2016" name="Genome Biol. Evol.">
        <title>Gene Family Evolution Reflects Adaptation to Soil Environmental Stressors in the Genome of the Collembolan Orchesella cincta.</title>
        <authorList>
            <person name="Faddeeva-Vakhrusheva A."/>
            <person name="Derks M.F."/>
            <person name="Anvar S.Y."/>
            <person name="Agamennone V."/>
            <person name="Suring W."/>
            <person name="Smit S."/>
            <person name="van Straalen N.M."/>
            <person name="Roelofs D."/>
        </authorList>
    </citation>
    <scope>NUCLEOTIDE SEQUENCE [LARGE SCALE GENOMIC DNA]</scope>
    <source>
        <tissue evidence="4">Mixed pool</tissue>
    </source>
</reference>
<keyword evidence="2" id="KW-0812">Transmembrane</keyword>
<feature type="compositionally biased region" description="Polar residues" evidence="1">
    <location>
        <begin position="92"/>
        <end position="102"/>
    </location>
</feature>
<feature type="region of interest" description="Disordered" evidence="1">
    <location>
        <begin position="92"/>
        <end position="142"/>
    </location>
</feature>
<protein>
    <submittedName>
        <fullName evidence="4">Beta-1,3-glucan-binding protein</fullName>
    </submittedName>
</protein>
<feature type="transmembrane region" description="Helical" evidence="2">
    <location>
        <begin position="56"/>
        <end position="81"/>
    </location>
</feature>
<proteinExistence type="predicted"/>
<keyword evidence="2" id="KW-0472">Membrane</keyword>
<keyword evidence="2" id="KW-1133">Transmembrane helix</keyword>
<dbReference type="InterPro" id="IPR000757">
    <property type="entry name" value="Beta-glucanase-like"/>
</dbReference>
<sequence length="489" mass="55297">MSSMIEDRRPFAAAMQNYHLMDVDATESQASLNIPEDNGKKYRAERPQFLGINWRMLCSVISIIFFILTLLLFIGTIVAYYNRPTNDALQANTGDASSNSAPGYTGKDGHSTTTESPPNRNGEGFIDPSKSAEPPETKFETEKWSVTTFNGKRVKPGELILSEEFTTFNESWFHFTGSMDSNFYFHVNNNSTSFVKDGILHLKPVYSEDRFGKAYMENGTLLLGIHPSERCMNGSSVCWKNPGSIVHPIMAPMLMSKNYFKFKYGKLLIKARMPKGDWIEPIISLQPDDPFYGDDLKSGQIHFVDVRGNRKLFNLDGVNVGSEQTCPDIRYGTNANKKVLYYCLNTDEDEGFDRDFHIYELEWTPESITIKIDGEGIVGGPFPRPSMYKLWSKGKSISNPWGLAENPKLAPFDKEFSLVMGVSVGGTNGFFNDEFNNTAYPKPWNNTDEDAAKKFWDARNLWEPSWANDGSSLQIDFIRLYALNETMSD</sequence>
<feature type="domain" description="GH16" evidence="3">
    <location>
        <begin position="147"/>
        <end position="486"/>
    </location>
</feature>
<dbReference type="InterPro" id="IPR050546">
    <property type="entry name" value="Glycosyl_Hydrlase_16"/>
</dbReference>
<name>A0A1D2N6H3_ORCCI</name>
<organism evidence="4 5">
    <name type="scientific">Orchesella cincta</name>
    <name type="common">Springtail</name>
    <name type="synonym">Podura cincta</name>
    <dbReference type="NCBI Taxonomy" id="48709"/>
    <lineage>
        <taxon>Eukaryota</taxon>
        <taxon>Metazoa</taxon>
        <taxon>Ecdysozoa</taxon>
        <taxon>Arthropoda</taxon>
        <taxon>Hexapoda</taxon>
        <taxon>Collembola</taxon>
        <taxon>Entomobryomorpha</taxon>
        <taxon>Entomobryoidea</taxon>
        <taxon>Orchesellidae</taxon>
        <taxon>Orchesellinae</taxon>
        <taxon>Orchesella</taxon>
    </lineage>
</organism>
<evidence type="ECO:0000259" key="3">
    <source>
        <dbReference type="PROSITE" id="PS51762"/>
    </source>
</evidence>
<dbReference type="GO" id="GO:0004553">
    <property type="term" value="F:hydrolase activity, hydrolyzing O-glycosyl compounds"/>
    <property type="evidence" value="ECO:0007669"/>
    <property type="project" value="InterPro"/>
</dbReference>
<dbReference type="STRING" id="48709.A0A1D2N6H3"/>
<dbReference type="GO" id="GO:0005975">
    <property type="term" value="P:carbohydrate metabolic process"/>
    <property type="evidence" value="ECO:0007669"/>
    <property type="project" value="InterPro"/>
</dbReference>
<dbReference type="InterPro" id="IPR013320">
    <property type="entry name" value="ConA-like_dom_sf"/>
</dbReference>
<dbReference type="PROSITE" id="PS51762">
    <property type="entry name" value="GH16_2"/>
    <property type="match status" value="1"/>
</dbReference>
<dbReference type="PANTHER" id="PTHR10963">
    <property type="entry name" value="GLYCOSYL HYDROLASE-RELATED"/>
    <property type="match status" value="1"/>
</dbReference>
<dbReference type="PANTHER" id="PTHR10963:SF60">
    <property type="entry name" value="GRAM-NEGATIVE BACTERIA-BINDING PROTEIN 1-RELATED"/>
    <property type="match status" value="1"/>
</dbReference>
<accession>A0A1D2N6H3</accession>
<feature type="compositionally biased region" description="Basic and acidic residues" evidence="1">
    <location>
        <begin position="133"/>
        <end position="142"/>
    </location>
</feature>
<evidence type="ECO:0000313" key="5">
    <source>
        <dbReference type="Proteomes" id="UP000094527"/>
    </source>
</evidence>
<dbReference type="EMBL" id="LJIJ01000183">
    <property type="protein sequence ID" value="ODN00868.1"/>
    <property type="molecule type" value="Genomic_DNA"/>
</dbReference>
<comment type="caution">
    <text evidence="4">The sequence shown here is derived from an EMBL/GenBank/DDBJ whole genome shotgun (WGS) entry which is preliminary data.</text>
</comment>
<dbReference type="AlphaFoldDB" id="A0A1D2N6H3"/>
<dbReference type="Gene3D" id="2.60.120.200">
    <property type="match status" value="1"/>
</dbReference>
<dbReference type="Proteomes" id="UP000094527">
    <property type="component" value="Unassembled WGS sequence"/>
</dbReference>
<evidence type="ECO:0000256" key="1">
    <source>
        <dbReference type="SAM" id="MobiDB-lite"/>
    </source>
</evidence>
<gene>
    <name evidence="4" type="ORF">Ocin01_05796</name>
</gene>
<evidence type="ECO:0000256" key="2">
    <source>
        <dbReference type="SAM" id="Phobius"/>
    </source>
</evidence>